<dbReference type="InterPro" id="IPR001296">
    <property type="entry name" value="Glyco_trans_1"/>
</dbReference>
<dbReference type="AlphaFoldDB" id="K1SAP4"/>
<dbReference type="CDD" id="cd00761">
    <property type="entry name" value="Glyco_tranf_GTA_type"/>
    <property type="match status" value="1"/>
</dbReference>
<dbReference type="PANTHER" id="PTHR22916:SF3">
    <property type="entry name" value="UDP-GLCNAC:BETAGAL BETA-1,3-N-ACETYLGLUCOSAMINYLTRANSFERASE-LIKE PROTEIN 1"/>
    <property type="match status" value="1"/>
</dbReference>
<evidence type="ECO:0000313" key="3">
    <source>
        <dbReference type="EMBL" id="EKC50830.1"/>
    </source>
</evidence>
<reference evidence="3" key="1">
    <citation type="journal article" date="2013" name="Environ. Microbiol.">
        <title>Microbiota from the distal guts of lean and obese adolescents exhibit partial functional redundancy besides clear differences in community structure.</title>
        <authorList>
            <person name="Ferrer M."/>
            <person name="Ruiz A."/>
            <person name="Lanza F."/>
            <person name="Haange S.B."/>
            <person name="Oberbach A."/>
            <person name="Till H."/>
            <person name="Bargiela R."/>
            <person name="Campoy C."/>
            <person name="Segura M.T."/>
            <person name="Richter M."/>
            <person name="von Bergen M."/>
            <person name="Seifert J."/>
            <person name="Suarez A."/>
        </authorList>
    </citation>
    <scope>NUCLEOTIDE SEQUENCE</scope>
</reference>
<dbReference type="Pfam" id="PF00534">
    <property type="entry name" value="Glycos_transf_1"/>
    <property type="match status" value="1"/>
</dbReference>
<organism evidence="3">
    <name type="scientific">human gut metagenome</name>
    <dbReference type="NCBI Taxonomy" id="408170"/>
    <lineage>
        <taxon>unclassified sequences</taxon>
        <taxon>metagenomes</taxon>
        <taxon>organismal metagenomes</taxon>
    </lineage>
</organism>
<dbReference type="Gene3D" id="3.90.550.10">
    <property type="entry name" value="Spore Coat Polysaccharide Biosynthesis Protein SpsA, Chain A"/>
    <property type="match status" value="1"/>
</dbReference>
<evidence type="ECO:0000259" key="2">
    <source>
        <dbReference type="Pfam" id="PF00535"/>
    </source>
</evidence>
<name>K1SAP4_9ZZZZ</name>
<dbReference type="InterPro" id="IPR029044">
    <property type="entry name" value="Nucleotide-diphossugar_trans"/>
</dbReference>
<evidence type="ECO:0000259" key="1">
    <source>
        <dbReference type="Pfam" id="PF00534"/>
    </source>
</evidence>
<feature type="domain" description="Glycosyltransferase 2-like" evidence="2">
    <location>
        <begin position="522"/>
        <end position="664"/>
    </location>
</feature>
<accession>K1SAP4</accession>
<dbReference type="Pfam" id="PF00535">
    <property type="entry name" value="Glycos_transf_2"/>
    <property type="match status" value="1"/>
</dbReference>
<proteinExistence type="predicted"/>
<dbReference type="Gene3D" id="3.40.50.2000">
    <property type="entry name" value="Glycogen Phosphorylase B"/>
    <property type="match status" value="2"/>
</dbReference>
<sequence length="836" mass="97403">MNILGRNYIKSSGKLKVVREKNKIVIENNSDIKQKLIFYKSIKTDNKRLTINSVSNINTEENCTIKILNRKFRVIQSVDMNTKSFFSNLPKKVFIGLSILPNAKIEIDSLEVSFEKEDVSINEYFSGNILLICPGYPMVKNKYLFSFIHSRVQAYKENKLNVDVAVVHSEYIEKTEFATFENVDYIRTGYNQIRNLLQVRKYDKILIHFFDPAYFQLLEPQDLSNTQIILYSHGTDALYRAFDVIGRPYFVSDYVVPESFTKTFALRDYYIKKYNNLPNVKFVFVSNWAKKMSEELLKIKYNNAEVIPCFIDEKQFPYTEKDPELRKRVFVLRKFDDLSTYSIDIDVRVILELSHRKCFNDMEFSIYGDGGIHDKLVEPLRKFSNVHIYRKFLSHDEIKMMQKENGIGLFATRFDTQAVSSCEAAMAGCVVVSSKNVGTCEYIDPKIGAFCETENIIEYADLIEELYNDPKLFKTMSEKMHDSVMKTCSYKYSIKKDMDMILSFDKTEKIKVPDIKKNPILSIVIPSYNVGKYIKGGVKSLLRSKYASDLEIIIVNDGSKDDTVAKSNELLSNYRGKNPIIKIIDKENGGHGSTINKGIEIATGKYFRLMDGDDYYITENLDKLLEKLKDEDSDIVLTNYIEDFAVTAVYNPTKFYPNLVPGVQYNLDEMYYNGNEYGFIMFGPLLPTSTYKTSILKNANFKIDEHCFYVDMEYNLVGYINAKTVSYYPFDIYNYYLGRQGQSISKESYKKNILHHEKVCLRLVDYYTEKEKELSESKKAYLNNCIIVPMCKRQYELTTEMFKNNEHFISFDRKLKNIHNFIIILQLLEEELSYID</sequence>
<dbReference type="SUPFAM" id="SSF53756">
    <property type="entry name" value="UDP-Glycosyltransferase/glycogen phosphorylase"/>
    <property type="match status" value="1"/>
</dbReference>
<dbReference type="GO" id="GO:0016758">
    <property type="term" value="F:hexosyltransferase activity"/>
    <property type="evidence" value="ECO:0007669"/>
    <property type="project" value="UniProtKB-ARBA"/>
</dbReference>
<dbReference type="CDD" id="cd03801">
    <property type="entry name" value="GT4_PimA-like"/>
    <property type="match status" value="1"/>
</dbReference>
<feature type="domain" description="Glycosyl transferase family 1" evidence="1">
    <location>
        <begin position="359"/>
        <end position="479"/>
    </location>
</feature>
<gene>
    <name evidence="3" type="ORF">OBE_13907</name>
</gene>
<comment type="caution">
    <text evidence="3">The sequence shown here is derived from an EMBL/GenBank/DDBJ whole genome shotgun (WGS) entry which is preliminary data.</text>
</comment>
<dbReference type="SUPFAM" id="SSF53448">
    <property type="entry name" value="Nucleotide-diphospho-sugar transferases"/>
    <property type="match status" value="1"/>
</dbReference>
<dbReference type="InterPro" id="IPR001173">
    <property type="entry name" value="Glyco_trans_2-like"/>
</dbReference>
<dbReference type="PANTHER" id="PTHR22916">
    <property type="entry name" value="GLYCOSYLTRANSFERASE"/>
    <property type="match status" value="1"/>
</dbReference>
<protein>
    <submittedName>
        <fullName evidence="3">AcbV</fullName>
    </submittedName>
</protein>
<dbReference type="EMBL" id="AJWZ01009599">
    <property type="protein sequence ID" value="EKC50830.1"/>
    <property type="molecule type" value="Genomic_DNA"/>
</dbReference>